<gene>
    <name evidence="2" type="ORF">FTX54_007370</name>
</gene>
<keyword evidence="1" id="KW-0812">Transmembrane</keyword>
<dbReference type="OrthoDB" id="2839959at2"/>
<name>A0A5C7FNS5_9BACI</name>
<keyword evidence="3" id="KW-1185">Reference proteome</keyword>
<keyword evidence="1" id="KW-1133">Transmembrane helix</keyword>
<feature type="transmembrane region" description="Helical" evidence="1">
    <location>
        <begin position="230"/>
        <end position="251"/>
    </location>
</feature>
<dbReference type="RefSeq" id="WP_147802877.1">
    <property type="nucleotide sequence ID" value="NZ_CP144914.1"/>
</dbReference>
<feature type="transmembrane region" description="Helical" evidence="1">
    <location>
        <begin position="198"/>
        <end position="218"/>
    </location>
</feature>
<dbReference type="KEGG" id="ahal:FTX54_007370"/>
<dbReference type="EMBL" id="CP144914">
    <property type="protein sequence ID" value="WWD81353.1"/>
    <property type="molecule type" value="Genomic_DNA"/>
</dbReference>
<feature type="transmembrane region" description="Helical" evidence="1">
    <location>
        <begin position="64"/>
        <end position="84"/>
    </location>
</feature>
<accession>A0A5C7FNS5</accession>
<evidence type="ECO:0000256" key="1">
    <source>
        <dbReference type="SAM" id="Phobius"/>
    </source>
</evidence>
<feature type="transmembrane region" description="Helical" evidence="1">
    <location>
        <begin position="144"/>
        <end position="162"/>
    </location>
</feature>
<proteinExistence type="predicted"/>
<dbReference type="Proteomes" id="UP000321816">
    <property type="component" value="Chromosome"/>
</dbReference>
<feature type="transmembrane region" description="Helical" evidence="1">
    <location>
        <begin position="37"/>
        <end position="58"/>
    </location>
</feature>
<protein>
    <submittedName>
        <fullName evidence="2">Uncharacterized protein</fullName>
    </submittedName>
</protein>
<keyword evidence="1" id="KW-0472">Membrane</keyword>
<feature type="transmembrane region" description="Helical" evidence="1">
    <location>
        <begin position="114"/>
        <end position="132"/>
    </location>
</feature>
<organism evidence="2 3">
    <name type="scientific">Alkalicoccus halolimnae</name>
    <dbReference type="NCBI Taxonomy" id="1667239"/>
    <lineage>
        <taxon>Bacteria</taxon>
        <taxon>Bacillati</taxon>
        <taxon>Bacillota</taxon>
        <taxon>Bacilli</taxon>
        <taxon>Bacillales</taxon>
        <taxon>Bacillaceae</taxon>
        <taxon>Alkalicoccus</taxon>
    </lineage>
</organism>
<feature type="transmembrane region" description="Helical" evidence="1">
    <location>
        <begin position="12"/>
        <end position="30"/>
    </location>
</feature>
<sequence>MSAPAFFVNTYSQILFIGWLITAGAVYWGLNKRAGFQLLYLTILSLSIGYIIVIYFPYLFLSNQAVAVTHPHVQASVTLFAFLIPLCKRKYEVVLTIAAPLLISLLYLTMNTSVYSITGGILIGGFISYTYYRSLDWLGSMPDAYLFSFAIILPVFISVLIYPEEFFLLLPGLLLGIGVGASLEQYKIRLELARTQRGAKVFAFITGSLGIVFCFAAIRPTFQIFVLGELITGVFTGLWITLFLPFILIVADVYERHGRYEQIVN</sequence>
<dbReference type="AlphaFoldDB" id="A0A5C7FNS5"/>
<evidence type="ECO:0000313" key="2">
    <source>
        <dbReference type="EMBL" id="WWD81353.1"/>
    </source>
</evidence>
<feature type="transmembrane region" description="Helical" evidence="1">
    <location>
        <begin position="91"/>
        <end position="108"/>
    </location>
</feature>
<feature type="transmembrane region" description="Helical" evidence="1">
    <location>
        <begin position="168"/>
        <end position="186"/>
    </location>
</feature>
<reference evidence="2 3" key="1">
    <citation type="submission" date="2024-01" db="EMBL/GenBank/DDBJ databases">
        <title>Complete Genome Sequence of Alkalicoccus halolimnae BZ-SZ-XJ29T, a Moderately Halophilic Bacterium Isolated from a Salt Lake.</title>
        <authorList>
            <person name="Zhao B."/>
        </authorList>
    </citation>
    <scope>NUCLEOTIDE SEQUENCE [LARGE SCALE GENOMIC DNA]</scope>
    <source>
        <strain evidence="2 3">BZ-SZ-XJ29</strain>
    </source>
</reference>
<evidence type="ECO:0000313" key="3">
    <source>
        <dbReference type="Proteomes" id="UP000321816"/>
    </source>
</evidence>